<dbReference type="AlphaFoldDB" id="K1RQJ9"/>
<proteinExistence type="predicted"/>
<dbReference type="PANTHER" id="PTHR46333">
    <property type="entry name" value="CYTOKINESIS PROTEIN 3"/>
    <property type="match status" value="1"/>
</dbReference>
<organism evidence="2">
    <name type="scientific">human gut metagenome</name>
    <dbReference type="NCBI Taxonomy" id="408170"/>
    <lineage>
        <taxon>unclassified sequences</taxon>
        <taxon>metagenomes</taxon>
        <taxon>organismal metagenomes</taxon>
    </lineage>
</organism>
<evidence type="ECO:0000313" key="2">
    <source>
        <dbReference type="EMBL" id="EKC47648.1"/>
    </source>
</evidence>
<reference evidence="2" key="1">
    <citation type="journal article" date="2013" name="Environ. Microbiol.">
        <title>Microbiota from the distal guts of lean and obese adolescents exhibit partial functional redundancy besides clear differences in community structure.</title>
        <authorList>
            <person name="Ferrer M."/>
            <person name="Ruiz A."/>
            <person name="Lanza F."/>
            <person name="Haange S.B."/>
            <person name="Oberbach A."/>
            <person name="Till H."/>
            <person name="Bargiela R."/>
            <person name="Campoy C."/>
            <person name="Segura M.T."/>
            <person name="Richter M."/>
            <person name="von Bergen M."/>
            <person name="Seifert J."/>
            <person name="Suarez A."/>
        </authorList>
    </citation>
    <scope>NUCLEOTIDE SEQUENCE</scope>
</reference>
<dbReference type="InterPro" id="IPR002931">
    <property type="entry name" value="Transglutaminase-like"/>
</dbReference>
<dbReference type="InterPro" id="IPR052557">
    <property type="entry name" value="CAP/Cytokinesis_protein"/>
</dbReference>
<protein>
    <submittedName>
        <fullName evidence="2">S-layer protein / Peptidoglycan endo-beta-N-acetylglucosaminidase</fullName>
    </submittedName>
</protein>
<gene>
    <name evidence="2" type="ORF">LEA_19272</name>
</gene>
<dbReference type="InterPro" id="IPR038765">
    <property type="entry name" value="Papain-like_cys_pep_sf"/>
</dbReference>
<dbReference type="Pfam" id="PF01841">
    <property type="entry name" value="Transglut_core"/>
    <property type="match status" value="1"/>
</dbReference>
<feature type="non-terminal residue" evidence="2">
    <location>
        <position position="176"/>
    </location>
</feature>
<evidence type="ECO:0000259" key="1">
    <source>
        <dbReference type="SMART" id="SM00460"/>
    </source>
</evidence>
<sequence>YEKVKFIHDFICKRVEYDENFEIPTAHEPTSVFLTPYKTVCEGYSESFKILCDKAGIPCVIAVGNSNGGGHAWNYVKMEDGKWYGVDCTFDDQGNVLYDYFLVGTASGNRHFGASETFGSSHTETGKRYGGSFTLTYPTVSENAYSPIVPEINSGATVNEKSKLLYITNGASVNSA</sequence>
<comment type="caution">
    <text evidence="2">The sequence shown here is derived from an EMBL/GenBank/DDBJ whole genome shotgun (WGS) entry which is preliminary data.</text>
</comment>
<dbReference type="SUPFAM" id="SSF54001">
    <property type="entry name" value="Cysteine proteinases"/>
    <property type="match status" value="1"/>
</dbReference>
<dbReference type="GO" id="GO:0005737">
    <property type="term" value="C:cytoplasm"/>
    <property type="evidence" value="ECO:0007669"/>
    <property type="project" value="TreeGrafter"/>
</dbReference>
<feature type="non-terminal residue" evidence="2">
    <location>
        <position position="1"/>
    </location>
</feature>
<dbReference type="SMART" id="SM00460">
    <property type="entry name" value="TGc"/>
    <property type="match status" value="1"/>
</dbReference>
<name>K1RQJ9_9ZZZZ</name>
<dbReference type="Gene3D" id="3.10.620.30">
    <property type="match status" value="1"/>
</dbReference>
<accession>K1RQJ9</accession>
<dbReference type="EMBL" id="AJWY01013249">
    <property type="protein sequence ID" value="EKC47648.1"/>
    <property type="molecule type" value="Genomic_DNA"/>
</dbReference>
<dbReference type="PANTHER" id="PTHR46333:SF2">
    <property type="entry name" value="CYTOKINESIS PROTEIN 3"/>
    <property type="match status" value="1"/>
</dbReference>
<feature type="domain" description="Transglutaminase-like" evidence="1">
    <location>
        <begin position="33"/>
        <end position="90"/>
    </location>
</feature>